<feature type="compositionally biased region" description="Basic and acidic residues" evidence="9">
    <location>
        <begin position="651"/>
        <end position="660"/>
    </location>
</feature>
<proteinExistence type="inferred from homology"/>
<feature type="domain" description="Enolase C-terminal TIM barrel" evidence="10">
    <location>
        <begin position="273"/>
        <end position="557"/>
    </location>
</feature>
<feature type="region of interest" description="Disordered" evidence="9">
    <location>
        <begin position="642"/>
        <end position="670"/>
    </location>
</feature>
<reference evidence="12 13" key="1">
    <citation type="journal article" date="2021" name="Elife">
        <title>Chloroplast acquisition without the gene transfer in kleptoplastic sea slugs, Plakobranchus ocellatus.</title>
        <authorList>
            <person name="Maeda T."/>
            <person name="Takahashi S."/>
            <person name="Yoshida T."/>
            <person name="Shimamura S."/>
            <person name="Takaki Y."/>
            <person name="Nagai Y."/>
            <person name="Toyoda A."/>
            <person name="Suzuki Y."/>
            <person name="Arimoto A."/>
            <person name="Ishii H."/>
            <person name="Satoh N."/>
            <person name="Nishiyama T."/>
            <person name="Hasebe M."/>
            <person name="Maruyama T."/>
            <person name="Minagawa J."/>
            <person name="Obokata J."/>
            <person name="Shigenobu S."/>
        </authorList>
    </citation>
    <scope>NUCLEOTIDE SEQUENCE [LARGE SCALE GENOMIC DNA]</scope>
</reference>
<organism evidence="12 13">
    <name type="scientific">Elysia marginata</name>
    <dbReference type="NCBI Taxonomy" id="1093978"/>
    <lineage>
        <taxon>Eukaryota</taxon>
        <taxon>Metazoa</taxon>
        <taxon>Spiralia</taxon>
        <taxon>Lophotrochozoa</taxon>
        <taxon>Mollusca</taxon>
        <taxon>Gastropoda</taxon>
        <taxon>Heterobranchia</taxon>
        <taxon>Euthyneura</taxon>
        <taxon>Panpulmonata</taxon>
        <taxon>Sacoglossa</taxon>
        <taxon>Placobranchoidea</taxon>
        <taxon>Plakobranchidae</taxon>
        <taxon>Elysia</taxon>
    </lineage>
</organism>
<dbReference type="InterPro" id="IPR047500">
    <property type="entry name" value="DD_ENO4"/>
</dbReference>
<dbReference type="InterPro" id="IPR036849">
    <property type="entry name" value="Enolase-like_C_sf"/>
</dbReference>
<gene>
    <name evidence="12" type="ORF">ElyMa_004719700</name>
</gene>
<comment type="caution">
    <text evidence="12">The sequence shown here is derived from an EMBL/GenBank/DDBJ whole genome shotgun (WGS) entry which is preliminary data.</text>
</comment>
<dbReference type="PRINTS" id="PR00148">
    <property type="entry name" value="ENOLASE"/>
</dbReference>
<comment type="similarity">
    <text evidence="2">Belongs to the enolase family.</text>
</comment>
<dbReference type="Pfam" id="PF00113">
    <property type="entry name" value="Enolase_C"/>
    <property type="match status" value="1"/>
</dbReference>
<name>A0AAV4IC76_9GAST</name>
<accession>A0AAV4IC76</accession>
<feature type="compositionally biased region" description="Basic and acidic residues" evidence="9">
    <location>
        <begin position="597"/>
        <end position="606"/>
    </location>
</feature>
<dbReference type="GO" id="GO:0006096">
    <property type="term" value="P:glycolytic process"/>
    <property type="evidence" value="ECO:0007669"/>
    <property type="project" value="UniProtKB-KW"/>
</dbReference>
<evidence type="ECO:0000256" key="1">
    <source>
        <dbReference type="ARBA" id="ARBA00005031"/>
    </source>
</evidence>
<keyword evidence="13" id="KW-1185">Reference proteome</keyword>
<dbReference type="InterPro" id="IPR029017">
    <property type="entry name" value="Enolase-like_N"/>
</dbReference>
<evidence type="ECO:0000256" key="7">
    <source>
        <dbReference type="ARBA" id="ARBA00034855"/>
    </source>
</evidence>
<dbReference type="InterPro" id="IPR020810">
    <property type="entry name" value="Enolase_C"/>
</dbReference>
<dbReference type="InterPro" id="IPR000941">
    <property type="entry name" value="Enolase"/>
</dbReference>
<dbReference type="Proteomes" id="UP000762676">
    <property type="component" value="Unassembled WGS sequence"/>
</dbReference>
<feature type="region of interest" description="Disordered" evidence="9">
    <location>
        <begin position="167"/>
        <end position="212"/>
    </location>
</feature>
<dbReference type="EC" id="4.2.1.11" evidence="3"/>
<dbReference type="Gene3D" id="3.30.390.10">
    <property type="entry name" value="Enolase-like, N-terminal domain"/>
    <property type="match status" value="1"/>
</dbReference>
<comment type="catalytic activity">
    <reaction evidence="8">
        <text>(2R)-2-phosphoglycerate = phosphoenolpyruvate + H2O</text>
        <dbReference type="Rhea" id="RHEA:10164"/>
        <dbReference type="ChEBI" id="CHEBI:15377"/>
        <dbReference type="ChEBI" id="CHEBI:58289"/>
        <dbReference type="ChEBI" id="CHEBI:58702"/>
        <dbReference type="EC" id="4.2.1.11"/>
    </reaction>
</comment>
<comment type="pathway">
    <text evidence="1">Carbohydrate degradation; glycolysis; pyruvate from D-glyceraldehyde 3-phosphate: step 4/5.</text>
</comment>
<dbReference type="EMBL" id="BMAT01009483">
    <property type="protein sequence ID" value="GFS07021.1"/>
    <property type="molecule type" value="Genomic_DNA"/>
</dbReference>
<evidence type="ECO:0000256" key="6">
    <source>
        <dbReference type="ARBA" id="ARBA00031125"/>
    </source>
</evidence>
<dbReference type="GO" id="GO:0004634">
    <property type="term" value="F:phosphopyruvate hydratase activity"/>
    <property type="evidence" value="ECO:0007669"/>
    <property type="project" value="UniProtKB-EC"/>
</dbReference>
<dbReference type="SMART" id="SM01193">
    <property type="entry name" value="Enolase_N"/>
    <property type="match status" value="1"/>
</dbReference>
<dbReference type="InterPro" id="IPR020811">
    <property type="entry name" value="Enolase_N"/>
</dbReference>
<feature type="region of interest" description="Disordered" evidence="9">
    <location>
        <begin position="597"/>
        <end position="628"/>
    </location>
</feature>
<protein>
    <recommendedName>
        <fullName evidence="7">Enolase 4</fullName>
        <ecNumber evidence="3">4.2.1.11</ecNumber>
    </recommendedName>
    <alternativeName>
        <fullName evidence="6">2-phospho-D-glycerate hydro-lyase</fullName>
    </alternativeName>
</protein>
<feature type="compositionally biased region" description="Basic and acidic residues" evidence="9">
    <location>
        <begin position="201"/>
        <end position="212"/>
    </location>
</feature>
<dbReference type="GO" id="GO:0000015">
    <property type="term" value="C:phosphopyruvate hydratase complex"/>
    <property type="evidence" value="ECO:0007669"/>
    <property type="project" value="InterPro"/>
</dbReference>
<dbReference type="PANTHER" id="PTHR11902">
    <property type="entry name" value="ENOLASE"/>
    <property type="match status" value="1"/>
</dbReference>
<dbReference type="SUPFAM" id="SSF54826">
    <property type="entry name" value="Enolase N-terminal domain-like"/>
    <property type="match status" value="1"/>
</dbReference>
<evidence type="ECO:0000256" key="2">
    <source>
        <dbReference type="ARBA" id="ARBA00009604"/>
    </source>
</evidence>
<evidence type="ECO:0000313" key="12">
    <source>
        <dbReference type="EMBL" id="GFS07021.1"/>
    </source>
</evidence>
<keyword evidence="5" id="KW-0456">Lyase</keyword>
<keyword evidence="4" id="KW-0324">Glycolysis</keyword>
<dbReference type="SUPFAM" id="SSF51604">
    <property type="entry name" value="Enolase C-terminal domain-like"/>
    <property type="match status" value="1"/>
</dbReference>
<dbReference type="AlphaFoldDB" id="A0AAV4IC76"/>
<dbReference type="GO" id="GO:0000287">
    <property type="term" value="F:magnesium ion binding"/>
    <property type="evidence" value="ECO:0007669"/>
    <property type="project" value="InterPro"/>
</dbReference>
<evidence type="ECO:0000256" key="5">
    <source>
        <dbReference type="ARBA" id="ARBA00023239"/>
    </source>
</evidence>
<feature type="compositionally biased region" description="Basic and acidic residues" evidence="9">
    <location>
        <begin position="616"/>
        <end position="628"/>
    </location>
</feature>
<evidence type="ECO:0000256" key="4">
    <source>
        <dbReference type="ARBA" id="ARBA00023152"/>
    </source>
</evidence>
<evidence type="ECO:0000313" key="13">
    <source>
        <dbReference type="Proteomes" id="UP000762676"/>
    </source>
</evidence>
<evidence type="ECO:0000256" key="9">
    <source>
        <dbReference type="SAM" id="MobiDB-lite"/>
    </source>
</evidence>
<dbReference type="PANTHER" id="PTHR11902:SF30">
    <property type="entry name" value="ENOLASE 4"/>
    <property type="match status" value="1"/>
</dbReference>
<dbReference type="CDD" id="cd22974">
    <property type="entry name" value="DD_ENO4"/>
    <property type="match status" value="1"/>
</dbReference>
<feature type="region of interest" description="Disordered" evidence="9">
    <location>
        <begin position="552"/>
        <end position="574"/>
    </location>
</feature>
<dbReference type="Gene3D" id="3.20.20.120">
    <property type="entry name" value="Enolase-like C-terminal domain"/>
    <property type="match status" value="1"/>
</dbReference>
<evidence type="ECO:0000256" key="3">
    <source>
        <dbReference type="ARBA" id="ARBA00012058"/>
    </source>
</evidence>
<dbReference type="SMART" id="SM01192">
    <property type="entry name" value="Enolase_C"/>
    <property type="match status" value="1"/>
</dbReference>
<evidence type="ECO:0000259" key="10">
    <source>
        <dbReference type="SMART" id="SM01192"/>
    </source>
</evidence>
<evidence type="ECO:0000256" key="8">
    <source>
        <dbReference type="ARBA" id="ARBA00048333"/>
    </source>
</evidence>
<feature type="compositionally biased region" description="Basic and acidic residues" evidence="9">
    <location>
        <begin position="109"/>
        <end position="119"/>
    </location>
</feature>
<sequence length="670" mass="73737">MASAASSRYPRDTYALKQKAMKYYSENGIPLKMEEILNTMFYDDPSDVHGYLVNYFSQFTKEAVISRMSATQVYDSTGMPTIQTDAFCTVNNKEKKITSSTTPFPNIKAKPEEREKAEIETQHSVTAALKAINIEISEALKGLNPKQQSEIDKVLLSIIETMKAEETARKAQEDETVERASPVAPPEEKDKKKSAKTKVSQHKESLHFDEGKGGKASAPLVIIPDRPLEVFTAGSEAVSAVSQAVCACAATSNNIPIYRHVGNLARTKGALHEFRIPLPMVTIIQSGKSVPGKVNCVKEFMLVPGVTMPVEKSIEHIQHIYQYVAKSFATKLGPIAKFVNESGALCPQLETPTQALDLLQEAVNAQGLTIGEDMYLALNAAGHEFFDHDKGRYEVTTGNLKSPDDMVDFWGDIVLKYPALIAIIDPLRGEDLEPWVRLGERVSDGVFVIGDRFYSRPGLVLEAPPSSPIQTSGAVLYLEQMNSISDLVQCSNLFHGLSNEVVISTNQGDTTDTFIVDFAVGLGARFLKIGGPNRGERSCKLNRLVEISRELEPPLPAEESSAEEDENAGNEKIEDLKEVPKTEEEEALKIDIDVVTEEKSEKKEAENVVLEESGEEKDVRTVTWGENEKSRLKLHSPFVFPVIEVPAPPPDSDREGEEVKASSPSSKHGK</sequence>
<feature type="region of interest" description="Disordered" evidence="9">
    <location>
        <begin position="98"/>
        <end position="119"/>
    </location>
</feature>
<feature type="domain" description="Enolase N-terminal" evidence="11">
    <location>
        <begin position="65"/>
        <end position="261"/>
    </location>
</feature>
<evidence type="ECO:0000259" key="11">
    <source>
        <dbReference type="SMART" id="SM01193"/>
    </source>
</evidence>